<name>A0A5E3ZYB4_9ACTN</name>
<dbReference type="GeneID" id="84894746"/>
<dbReference type="PROSITE" id="PS00061">
    <property type="entry name" value="ADH_SHORT"/>
    <property type="match status" value="1"/>
</dbReference>
<dbReference type="GO" id="GO:0016491">
    <property type="term" value="F:oxidoreductase activity"/>
    <property type="evidence" value="ECO:0007669"/>
    <property type="project" value="TreeGrafter"/>
</dbReference>
<dbReference type="AlphaFoldDB" id="A0A5E3ZYB4"/>
<dbReference type="GO" id="GO:0008202">
    <property type="term" value="P:steroid metabolic process"/>
    <property type="evidence" value="ECO:0007669"/>
    <property type="project" value="TreeGrafter"/>
</dbReference>
<dbReference type="PRINTS" id="PR00080">
    <property type="entry name" value="SDRFAMILY"/>
</dbReference>
<reference evidence="3 4" key="1">
    <citation type="submission" date="2019-04" db="EMBL/GenBank/DDBJ databases">
        <authorList>
            <person name="Seth-Smith MB H."/>
            <person name="Seth-Smith H."/>
        </authorList>
    </citation>
    <scope>NUCLEOTIDE SEQUENCE [LARGE SCALE GENOMIC DNA]</scope>
    <source>
        <strain evidence="3">USB-603019</strain>
    </source>
</reference>
<dbReference type="PANTHER" id="PTHR43313">
    <property type="entry name" value="SHORT-CHAIN DEHYDROGENASE/REDUCTASE FAMILY 9C"/>
    <property type="match status" value="1"/>
</dbReference>
<protein>
    <submittedName>
        <fullName evidence="3">Cyclopentanol dehydrogenase</fullName>
    </submittedName>
</protein>
<organism evidence="3 4">
    <name type="scientific">Lawsonella clevelandensis</name>
    <dbReference type="NCBI Taxonomy" id="1528099"/>
    <lineage>
        <taxon>Bacteria</taxon>
        <taxon>Bacillati</taxon>
        <taxon>Actinomycetota</taxon>
        <taxon>Actinomycetes</taxon>
        <taxon>Mycobacteriales</taxon>
        <taxon>Lawsonellaceae</taxon>
        <taxon>Lawsonella</taxon>
    </lineage>
</organism>
<dbReference type="Proteomes" id="UP000324288">
    <property type="component" value="Chromosome"/>
</dbReference>
<dbReference type="Gene3D" id="3.40.50.720">
    <property type="entry name" value="NAD(P)-binding Rossmann-like Domain"/>
    <property type="match status" value="1"/>
</dbReference>
<sequence length="276" mass="30280">MKSVFFTGAAGGLGSSTITLLAKSGKWHIYAADCDVEGVKALAANLPNVTPIQVDLASTDSVKAARKEVEKYTDRLDAIVNMAGLSAFASLIEGTPIEDCERILQVNCLGMVRVNATFFDMVEKTKGLIVNTSSSTGWMTAQPFAGAYTMSKRAVEGYNDSLRREAMYSGVRVVKVEPGSYATKLTEALTEDFKRVFSSTTRYKKALSTMRPMMDSTLENSGDPRELAELVVKILNSKCLRLRYRKNSGAALLALEIFPEKMVDLIYRLLPLMARD</sequence>
<dbReference type="InterPro" id="IPR036291">
    <property type="entry name" value="NAD(P)-bd_dom_sf"/>
</dbReference>
<keyword evidence="4" id="KW-1185">Reference proteome</keyword>
<dbReference type="InterPro" id="IPR002347">
    <property type="entry name" value="SDR_fam"/>
</dbReference>
<evidence type="ECO:0000256" key="2">
    <source>
        <dbReference type="RuleBase" id="RU000363"/>
    </source>
</evidence>
<gene>
    <name evidence="3" type="primary">cpnA</name>
    <name evidence="3" type="ORF">LC603019_00854</name>
</gene>
<comment type="similarity">
    <text evidence="1 2">Belongs to the short-chain dehydrogenases/reductases (SDR) family.</text>
</comment>
<dbReference type="PRINTS" id="PR00081">
    <property type="entry name" value="GDHRDH"/>
</dbReference>
<evidence type="ECO:0000313" key="4">
    <source>
        <dbReference type="Proteomes" id="UP000324288"/>
    </source>
</evidence>
<dbReference type="SUPFAM" id="SSF51735">
    <property type="entry name" value="NAD(P)-binding Rossmann-fold domains"/>
    <property type="match status" value="1"/>
</dbReference>
<evidence type="ECO:0000256" key="1">
    <source>
        <dbReference type="ARBA" id="ARBA00006484"/>
    </source>
</evidence>
<dbReference type="InterPro" id="IPR020904">
    <property type="entry name" value="Sc_DH/Rdtase_CS"/>
</dbReference>
<accession>A0A5E3ZYB4</accession>
<proteinExistence type="inferred from homology"/>
<dbReference type="OrthoDB" id="9792003at2"/>
<dbReference type="EMBL" id="LR584267">
    <property type="protein sequence ID" value="VHO00566.1"/>
    <property type="molecule type" value="Genomic_DNA"/>
</dbReference>
<dbReference type="PANTHER" id="PTHR43313:SF1">
    <property type="entry name" value="3BETA-HYDROXYSTEROID DEHYDROGENASE DHS-16"/>
    <property type="match status" value="1"/>
</dbReference>
<evidence type="ECO:0000313" key="3">
    <source>
        <dbReference type="EMBL" id="VHO00566.1"/>
    </source>
</evidence>
<dbReference type="RefSeq" id="WP_053961901.1">
    <property type="nucleotide sequence ID" value="NZ_CAJPTR010000012.1"/>
</dbReference>
<dbReference type="Pfam" id="PF00106">
    <property type="entry name" value="adh_short"/>
    <property type="match status" value="1"/>
</dbReference>